<organism evidence="2 3">
    <name type="scientific">Weissella oryzae (strain DSM 25784 / JCM 18191 / LMG 30913 / SG25)</name>
    <dbReference type="NCBI Taxonomy" id="1329250"/>
    <lineage>
        <taxon>Bacteria</taxon>
        <taxon>Bacillati</taxon>
        <taxon>Bacillota</taxon>
        <taxon>Bacilli</taxon>
        <taxon>Lactobacillales</taxon>
        <taxon>Lactobacillaceae</taxon>
        <taxon>Weissella</taxon>
    </lineage>
</organism>
<protein>
    <submittedName>
        <fullName evidence="2">DASS family transporter</fullName>
    </submittedName>
</protein>
<evidence type="ECO:0000313" key="3">
    <source>
        <dbReference type="Proteomes" id="UP000030643"/>
    </source>
</evidence>
<dbReference type="AlphaFoldDB" id="A0A069CVS2"/>
<keyword evidence="1" id="KW-0472">Membrane</keyword>
<sequence>MSIEDWAGFGLMAACAILYFYFAIRTMKARIDYEKRSKQMQEIASDYNYYLEWVNKRTLKDNEIMRDSLKTISSIYVDLNKANLTPDATKLAKRSFIAKETLKKLKD</sequence>
<proteinExistence type="predicted"/>
<keyword evidence="3" id="KW-1185">Reference proteome</keyword>
<reference evidence="3" key="1">
    <citation type="journal article" date="2014" name="Genome Announc.">
        <title>Draft genome sequence of Weissella oryzae SG25T, isolated from fermented rice grains.</title>
        <authorList>
            <person name="Tanizawa Y."/>
            <person name="Fujisawa T."/>
            <person name="Mochizuki T."/>
            <person name="Kaminuma E."/>
            <person name="Suzuki Y."/>
            <person name="Nakamura Y."/>
            <person name="Tohno M."/>
        </authorList>
    </citation>
    <scope>NUCLEOTIDE SEQUENCE [LARGE SCALE GENOMIC DNA]</scope>
    <source>
        <strain evidence="3">DSM 25784 / JCM 18191 / LMG 30913 / SG25</strain>
    </source>
</reference>
<evidence type="ECO:0000313" key="2">
    <source>
        <dbReference type="EMBL" id="GAK31885.1"/>
    </source>
</evidence>
<evidence type="ECO:0000256" key="1">
    <source>
        <dbReference type="SAM" id="Phobius"/>
    </source>
</evidence>
<dbReference type="RefSeq" id="WP_027699802.1">
    <property type="nucleotide sequence ID" value="NZ_DF820501.1"/>
</dbReference>
<keyword evidence="1" id="KW-0812">Transmembrane</keyword>
<feature type="transmembrane region" description="Helical" evidence="1">
    <location>
        <begin position="6"/>
        <end position="24"/>
    </location>
</feature>
<dbReference type="Proteomes" id="UP000030643">
    <property type="component" value="Unassembled WGS sequence"/>
</dbReference>
<keyword evidence="1" id="KW-1133">Transmembrane helix</keyword>
<name>A0A069CVS2_WEIOS</name>
<accession>A0A069CVS2</accession>
<dbReference type="EMBL" id="DF820501">
    <property type="protein sequence ID" value="GAK31885.1"/>
    <property type="molecule type" value="Genomic_DNA"/>
</dbReference>
<dbReference type="STRING" id="1329250.WOSG25_180360"/>
<gene>
    <name evidence="2" type="ORF">WOSG25_180360</name>
</gene>